<name>A0A653D2S8_CALMS</name>
<dbReference type="AlphaFoldDB" id="A0A653D2S8"/>
<dbReference type="OrthoDB" id="6758225at2759"/>
<feature type="region of interest" description="Disordered" evidence="1">
    <location>
        <begin position="1"/>
        <end position="125"/>
    </location>
</feature>
<sequence>MPKNSRKRRGEARHSSRDTDTKKLRKLLNTLDCRLQNIEQQGRSRSRIRRLPSSSSSSQTSSRSRSGSHSDSRSDDFQNHATEIPRTRQSRRSRSPSVSPDVGPEDFPRPDNDSAPGMPDEIPLSSAPLSEDIVEILGKKSTPPTLTGPKIHEDLVSRWKTVLNAGLSDDERSSLLSKLPPPENFQIVSAPRLNAVVQKALSPSNLSRDERLAKLQNVVAASLAGVGQVCSMILAEEGGETGGILNCLTILADY</sequence>
<feature type="compositionally biased region" description="Low complexity" evidence="1">
    <location>
        <begin position="51"/>
        <end position="67"/>
    </location>
</feature>
<evidence type="ECO:0000313" key="3">
    <source>
        <dbReference type="Proteomes" id="UP000410492"/>
    </source>
</evidence>
<feature type="compositionally biased region" description="Basic and acidic residues" evidence="1">
    <location>
        <begin position="12"/>
        <end position="22"/>
    </location>
</feature>
<reference evidence="2 3" key="1">
    <citation type="submission" date="2019-01" db="EMBL/GenBank/DDBJ databases">
        <authorList>
            <person name="Sayadi A."/>
        </authorList>
    </citation>
    <scope>NUCLEOTIDE SEQUENCE [LARGE SCALE GENOMIC DNA]</scope>
</reference>
<dbReference type="PANTHER" id="PTHR34239">
    <property type="entry name" value="APPLE DOMAIN-CONTAINING PROTEIN"/>
    <property type="match status" value="1"/>
</dbReference>
<evidence type="ECO:0000256" key="1">
    <source>
        <dbReference type="SAM" id="MobiDB-lite"/>
    </source>
</evidence>
<dbReference type="EMBL" id="CAACVG010009895">
    <property type="protein sequence ID" value="VEN54469.1"/>
    <property type="molecule type" value="Genomic_DNA"/>
</dbReference>
<feature type="compositionally biased region" description="Basic and acidic residues" evidence="1">
    <location>
        <begin position="68"/>
        <end position="86"/>
    </location>
</feature>
<dbReference type="Proteomes" id="UP000410492">
    <property type="component" value="Unassembled WGS sequence"/>
</dbReference>
<dbReference type="PANTHER" id="PTHR34239:SF2">
    <property type="entry name" value="TRANSPOSABLE ELEMENT P TRANSPOSASE_THAP9 CONSERVED DOMAIN-CONTAINING PROTEIN"/>
    <property type="match status" value="1"/>
</dbReference>
<accession>A0A653D2S8</accession>
<keyword evidence="3" id="KW-1185">Reference proteome</keyword>
<feature type="compositionally biased region" description="Basic residues" evidence="1">
    <location>
        <begin position="1"/>
        <end position="11"/>
    </location>
</feature>
<protein>
    <submittedName>
        <fullName evidence="2">Uncharacterized protein</fullName>
    </submittedName>
</protein>
<proteinExistence type="predicted"/>
<gene>
    <name evidence="2" type="ORF">CALMAC_LOCUS13932</name>
</gene>
<organism evidence="2 3">
    <name type="scientific">Callosobruchus maculatus</name>
    <name type="common">Southern cowpea weevil</name>
    <name type="synonym">Pulse bruchid</name>
    <dbReference type="NCBI Taxonomy" id="64391"/>
    <lineage>
        <taxon>Eukaryota</taxon>
        <taxon>Metazoa</taxon>
        <taxon>Ecdysozoa</taxon>
        <taxon>Arthropoda</taxon>
        <taxon>Hexapoda</taxon>
        <taxon>Insecta</taxon>
        <taxon>Pterygota</taxon>
        <taxon>Neoptera</taxon>
        <taxon>Endopterygota</taxon>
        <taxon>Coleoptera</taxon>
        <taxon>Polyphaga</taxon>
        <taxon>Cucujiformia</taxon>
        <taxon>Chrysomeloidea</taxon>
        <taxon>Chrysomelidae</taxon>
        <taxon>Bruchinae</taxon>
        <taxon>Bruchini</taxon>
        <taxon>Callosobruchus</taxon>
    </lineage>
</organism>
<evidence type="ECO:0000313" key="2">
    <source>
        <dbReference type="EMBL" id="VEN54469.1"/>
    </source>
</evidence>